<dbReference type="EMBL" id="CP003107">
    <property type="protein sequence ID" value="AET62186.1"/>
    <property type="molecule type" value="Genomic_DNA"/>
</dbReference>
<keyword evidence="1" id="KW-0175">Coiled coil</keyword>
<sequence>MAKREQLVAEELKEQQPAQEVEKEMRSIAQAYAAYEQLMDEIRDCSQQAKELREQAAELQRSGRIDFHVREEIQKLLNRAEHLDAVADWKDGLLRQQVLLLIDSLEREASDWRQLVQYNQAALEQQQQELEDAKAAAMKMVQEAEEYLERSLALSV</sequence>
<dbReference type="Proteomes" id="UP000005876">
    <property type="component" value="Chromosome"/>
</dbReference>
<evidence type="ECO:0000313" key="4">
    <source>
        <dbReference type="Proteomes" id="UP000005876"/>
    </source>
</evidence>
<reference evidence="4" key="1">
    <citation type="submission" date="2011-11" db="EMBL/GenBank/DDBJ databases">
        <title>Complete sequence of Paenibacillus terrae HPL-003.</title>
        <authorList>
            <person name="Shin S.H."/>
            <person name="Kim S."/>
            <person name="Kim J.Y."/>
        </authorList>
    </citation>
    <scope>NUCLEOTIDE SEQUENCE [LARGE SCALE GENOMIC DNA]</scope>
    <source>
        <strain evidence="4">HPL-003</strain>
    </source>
</reference>
<reference evidence="3 4" key="3">
    <citation type="journal article" date="2012" name="J. Bacteriol.">
        <title>Genome Sequence of Paenibacillus terrae HPL-003, a Xylanase-Producing Bacterium Isolated from Soil Found in Forest Residue.</title>
        <authorList>
            <person name="Shin S.H."/>
            <person name="Kim S."/>
            <person name="Kim J.Y."/>
            <person name="Song H.Y."/>
            <person name="Cho S.J."/>
            <person name="Kim D.R."/>
            <person name="Lee K.I."/>
            <person name="Lim H.K."/>
            <person name="Park N.J."/>
            <person name="Hwang I.T."/>
            <person name="Yang K.S."/>
        </authorList>
    </citation>
    <scope>NUCLEOTIDE SEQUENCE [LARGE SCALE GENOMIC DNA]</scope>
    <source>
        <strain evidence="3 4">HPL-003</strain>
    </source>
</reference>
<organism evidence="3 4">
    <name type="scientific">Paenibacillus terrae (strain HPL-003)</name>
    <dbReference type="NCBI Taxonomy" id="985665"/>
    <lineage>
        <taxon>Bacteria</taxon>
        <taxon>Bacillati</taxon>
        <taxon>Bacillota</taxon>
        <taxon>Bacilli</taxon>
        <taxon>Bacillales</taxon>
        <taxon>Paenibacillaceae</taxon>
        <taxon>Paenibacillus</taxon>
    </lineage>
</organism>
<evidence type="ECO:0000256" key="2">
    <source>
        <dbReference type="SAM" id="MobiDB-lite"/>
    </source>
</evidence>
<proteinExistence type="predicted"/>
<evidence type="ECO:0000313" key="3">
    <source>
        <dbReference type="EMBL" id="AET62186.1"/>
    </source>
</evidence>
<dbReference type="AlphaFoldDB" id="G7VSH7"/>
<feature type="region of interest" description="Disordered" evidence="2">
    <location>
        <begin position="1"/>
        <end position="20"/>
    </location>
</feature>
<feature type="coiled-coil region" evidence="1">
    <location>
        <begin position="116"/>
        <end position="150"/>
    </location>
</feature>
<dbReference type="eggNOG" id="ENOG50307PF">
    <property type="taxonomic scope" value="Bacteria"/>
</dbReference>
<name>G7VSH7_PAETH</name>
<gene>
    <name evidence="3" type="ordered locus">HPL003_27370</name>
</gene>
<dbReference type="RefSeq" id="WP_014282866.1">
    <property type="nucleotide sequence ID" value="NC_016641.1"/>
</dbReference>
<evidence type="ECO:0000256" key="1">
    <source>
        <dbReference type="SAM" id="Coils"/>
    </source>
</evidence>
<accession>G7VSH7</accession>
<reference key="2">
    <citation type="submission" date="2011-11" db="EMBL/GenBank/DDBJ databases">
        <authorList>
            <person name="Shin S.H."/>
            <person name="Kim S."/>
            <person name="Kim J.Y."/>
        </authorList>
    </citation>
    <scope>NUCLEOTIDE SEQUENCE</scope>
    <source>
        <strain>HPL-003</strain>
    </source>
</reference>
<dbReference type="STRING" id="985665.HPL003_27370"/>
<dbReference type="KEGG" id="pta:HPL003_27370"/>
<dbReference type="HOGENOM" id="CLU_1684863_0_0_9"/>
<protein>
    <submittedName>
        <fullName evidence="3">Uncharacterized protein</fullName>
    </submittedName>
</protein>